<dbReference type="RefSeq" id="WP_150902759.1">
    <property type="nucleotide sequence ID" value="NZ_VTWT01000002.1"/>
</dbReference>
<dbReference type="GO" id="GO:0016740">
    <property type="term" value="F:transferase activity"/>
    <property type="evidence" value="ECO:0007669"/>
    <property type="project" value="UniProtKB-KW"/>
</dbReference>
<accession>A0A5N1J2T4</accession>
<protein>
    <submittedName>
        <fullName evidence="1">Sulfotransferase</fullName>
    </submittedName>
</protein>
<keyword evidence="1" id="KW-0808">Transferase</keyword>
<organism evidence="1 2">
    <name type="scientific">Adhaeribacter soli</name>
    <dbReference type="NCBI Taxonomy" id="2607655"/>
    <lineage>
        <taxon>Bacteria</taxon>
        <taxon>Pseudomonadati</taxon>
        <taxon>Bacteroidota</taxon>
        <taxon>Cytophagia</taxon>
        <taxon>Cytophagales</taxon>
        <taxon>Hymenobacteraceae</taxon>
        <taxon>Adhaeribacter</taxon>
    </lineage>
</organism>
<name>A0A5N1J2T4_9BACT</name>
<sequence length="378" mass="43670">MTEFFITGTYRSGTTLLDKILHNHPKASCLSQPTPALFLETKKAFLQNQGLHIPYQVHNDYFREKSYRPATFTRFLEDFHFRKDLLEQVNAGNLAFHARSQGYTSVLPLTFNPELTFADFYRQVLMKAKNGATASGSKEVICEEFLPYLLHHKIKCLLILRDPRDVIASTYFGKGQEFVGSPRPFLWIIRNWRKSVAFALAFLDESDLLVLRYEDLIRQPVEMLAALSGHLTLDQFPADFLQKPLLHQSGQIWKSNSSHESASVLSPDSAGSYRKVLPKDLQNFIETVCFPEMKVLGYDPEISAPDFDLIRNFKEPFPITRPGIDALFSEREEEKNAEIKRLALWQNPEQASTALQQEYFIFEKAHRLLRERRELSFL</sequence>
<proteinExistence type="predicted"/>
<comment type="caution">
    <text evidence="1">The sequence shown here is derived from an EMBL/GenBank/DDBJ whole genome shotgun (WGS) entry which is preliminary data.</text>
</comment>
<dbReference type="Pfam" id="PF13469">
    <property type="entry name" value="Sulfotransfer_3"/>
    <property type="match status" value="1"/>
</dbReference>
<dbReference type="InterPro" id="IPR027417">
    <property type="entry name" value="P-loop_NTPase"/>
</dbReference>
<evidence type="ECO:0000313" key="1">
    <source>
        <dbReference type="EMBL" id="KAA9340832.1"/>
    </source>
</evidence>
<dbReference type="Gene3D" id="3.40.50.300">
    <property type="entry name" value="P-loop containing nucleotide triphosphate hydrolases"/>
    <property type="match status" value="1"/>
</dbReference>
<evidence type="ECO:0000313" key="2">
    <source>
        <dbReference type="Proteomes" id="UP000326570"/>
    </source>
</evidence>
<gene>
    <name evidence="1" type="ORF">F0P94_05230</name>
</gene>
<dbReference type="EMBL" id="VTWT01000002">
    <property type="protein sequence ID" value="KAA9340832.1"/>
    <property type="molecule type" value="Genomic_DNA"/>
</dbReference>
<reference evidence="1 2" key="1">
    <citation type="submission" date="2019-09" db="EMBL/GenBank/DDBJ databases">
        <title>Genome sequence of Adhaeribacter sp. M2.</title>
        <authorList>
            <person name="Srinivasan S."/>
        </authorList>
    </citation>
    <scope>NUCLEOTIDE SEQUENCE [LARGE SCALE GENOMIC DNA]</scope>
    <source>
        <strain evidence="1 2">M2</strain>
    </source>
</reference>
<dbReference type="AlphaFoldDB" id="A0A5N1J2T4"/>
<dbReference type="SUPFAM" id="SSF52540">
    <property type="entry name" value="P-loop containing nucleoside triphosphate hydrolases"/>
    <property type="match status" value="1"/>
</dbReference>
<dbReference type="Proteomes" id="UP000326570">
    <property type="component" value="Unassembled WGS sequence"/>
</dbReference>
<keyword evidence="2" id="KW-1185">Reference proteome</keyword>